<protein>
    <submittedName>
        <fullName evidence="2">Uncharacterized protein</fullName>
    </submittedName>
</protein>
<feature type="region of interest" description="Disordered" evidence="1">
    <location>
        <begin position="1"/>
        <end position="35"/>
    </location>
</feature>
<reference evidence="2" key="1">
    <citation type="journal article" date="2022" name="Int. J. Mol. Sci.">
        <title>Draft Genome of Tanacetum Coccineum: Genomic Comparison of Closely Related Tanacetum-Family Plants.</title>
        <authorList>
            <person name="Yamashiro T."/>
            <person name="Shiraishi A."/>
            <person name="Nakayama K."/>
            <person name="Satake H."/>
        </authorList>
    </citation>
    <scope>NUCLEOTIDE SEQUENCE</scope>
</reference>
<evidence type="ECO:0000256" key="1">
    <source>
        <dbReference type="SAM" id="MobiDB-lite"/>
    </source>
</evidence>
<dbReference type="Proteomes" id="UP001151760">
    <property type="component" value="Unassembled WGS sequence"/>
</dbReference>
<name>A0ABQ4YHY4_9ASTR</name>
<proteinExistence type="predicted"/>
<feature type="compositionally biased region" description="Basic and acidic residues" evidence="1">
    <location>
        <begin position="104"/>
        <end position="120"/>
    </location>
</feature>
<reference evidence="2" key="2">
    <citation type="submission" date="2022-01" db="EMBL/GenBank/DDBJ databases">
        <authorList>
            <person name="Yamashiro T."/>
            <person name="Shiraishi A."/>
            <person name="Satake H."/>
            <person name="Nakayama K."/>
        </authorList>
    </citation>
    <scope>NUCLEOTIDE SEQUENCE</scope>
</reference>
<dbReference type="EMBL" id="BQNB010010420">
    <property type="protein sequence ID" value="GJS77060.1"/>
    <property type="molecule type" value="Genomic_DNA"/>
</dbReference>
<organism evidence="2 3">
    <name type="scientific">Tanacetum coccineum</name>
    <dbReference type="NCBI Taxonomy" id="301880"/>
    <lineage>
        <taxon>Eukaryota</taxon>
        <taxon>Viridiplantae</taxon>
        <taxon>Streptophyta</taxon>
        <taxon>Embryophyta</taxon>
        <taxon>Tracheophyta</taxon>
        <taxon>Spermatophyta</taxon>
        <taxon>Magnoliopsida</taxon>
        <taxon>eudicotyledons</taxon>
        <taxon>Gunneridae</taxon>
        <taxon>Pentapetalae</taxon>
        <taxon>asterids</taxon>
        <taxon>campanulids</taxon>
        <taxon>Asterales</taxon>
        <taxon>Asteraceae</taxon>
        <taxon>Asteroideae</taxon>
        <taxon>Anthemideae</taxon>
        <taxon>Anthemidinae</taxon>
        <taxon>Tanacetum</taxon>
    </lineage>
</organism>
<gene>
    <name evidence="2" type="ORF">Tco_0726941</name>
</gene>
<evidence type="ECO:0000313" key="3">
    <source>
        <dbReference type="Proteomes" id="UP001151760"/>
    </source>
</evidence>
<comment type="caution">
    <text evidence="2">The sequence shown here is derived from an EMBL/GenBank/DDBJ whole genome shotgun (WGS) entry which is preliminary data.</text>
</comment>
<sequence length="160" mass="18666">MRDCVREKNTVRSRDERSRHYENRGQYNGKSLGSGYIGGKRNLSASFMFHNFQDSWGMYDVKYITTKEVNHKQNQSNRYGQNRNLGVRDDRRYDEVLSGSKQPVKKEGNGANDKEYDYEDKMNNSGTRVIEVVDENIKFDLMGRSIAGEVKEIEYLEKLS</sequence>
<feature type="region of interest" description="Disordered" evidence="1">
    <location>
        <begin position="96"/>
        <end position="120"/>
    </location>
</feature>
<accession>A0ABQ4YHY4</accession>
<feature type="compositionally biased region" description="Basic and acidic residues" evidence="1">
    <location>
        <begin position="1"/>
        <end position="23"/>
    </location>
</feature>
<evidence type="ECO:0000313" key="2">
    <source>
        <dbReference type="EMBL" id="GJS77060.1"/>
    </source>
</evidence>
<keyword evidence="3" id="KW-1185">Reference proteome</keyword>